<feature type="region of interest" description="Disordered" evidence="1">
    <location>
        <begin position="15"/>
        <end position="70"/>
    </location>
</feature>
<gene>
    <name evidence="2" type="ORF">MARPO_0132s0005</name>
</gene>
<reference evidence="3" key="1">
    <citation type="journal article" date="2017" name="Cell">
        <title>Insights into land plant evolution garnered from the Marchantia polymorpha genome.</title>
        <authorList>
            <person name="Bowman J.L."/>
            <person name="Kohchi T."/>
            <person name="Yamato K.T."/>
            <person name="Jenkins J."/>
            <person name="Shu S."/>
            <person name="Ishizaki K."/>
            <person name="Yamaoka S."/>
            <person name="Nishihama R."/>
            <person name="Nakamura Y."/>
            <person name="Berger F."/>
            <person name="Adam C."/>
            <person name="Aki S.S."/>
            <person name="Althoff F."/>
            <person name="Araki T."/>
            <person name="Arteaga-Vazquez M.A."/>
            <person name="Balasubrmanian S."/>
            <person name="Barry K."/>
            <person name="Bauer D."/>
            <person name="Boehm C.R."/>
            <person name="Briginshaw L."/>
            <person name="Caballero-Perez J."/>
            <person name="Catarino B."/>
            <person name="Chen F."/>
            <person name="Chiyoda S."/>
            <person name="Chovatia M."/>
            <person name="Davies K.M."/>
            <person name="Delmans M."/>
            <person name="Demura T."/>
            <person name="Dierschke T."/>
            <person name="Dolan L."/>
            <person name="Dorantes-Acosta A.E."/>
            <person name="Eklund D.M."/>
            <person name="Florent S.N."/>
            <person name="Flores-Sandoval E."/>
            <person name="Fujiyama A."/>
            <person name="Fukuzawa H."/>
            <person name="Galik B."/>
            <person name="Grimanelli D."/>
            <person name="Grimwood J."/>
            <person name="Grossniklaus U."/>
            <person name="Hamada T."/>
            <person name="Haseloff J."/>
            <person name="Hetherington A.J."/>
            <person name="Higo A."/>
            <person name="Hirakawa Y."/>
            <person name="Hundley H.N."/>
            <person name="Ikeda Y."/>
            <person name="Inoue K."/>
            <person name="Inoue S.I."/>
            <person name="Ishida S."/>
            <person name="Jia Q."/>
            <person name="Kakita M."/>
            <person name="Kanazawa T."/>
            <person name="Kawai Y."/>
            <person name="Kawashima T."/>
            <person name="Kennedy M."/>
            <person name="Kinose K."/>
            <person name="Kinoshita T."/>
            <person name="Kohara Y."/>
            <person name="Koide E."/>
            <person name="Komatsu K."/>
            <person name="Kopischke S."/>
            <person name="Kubo M."/>
            <person name="Kyozuka J."/>
            <person name="Lagercrantz U."/>
            <person name="Lin S.S."/>
            <person name="Lindquist E."/>
            <person name="Lipzen A.M."/>
            <person name="Lu C.W."/>
            <person name="De Luna E."/>
            <person name="Martienssen R.A."/>
            <person name="Minamino N."/>
            <person name="Mizutani M."/>
            <person name="Mizutani M."/>
            <person name="Mochizuki N."/>
            <person name="Monte I."/>
            <person name="Mosher R."/>
            <person name="Nagasaki H."/>
            <person name="Nakagami H."/>
            <person name="Naramoto S."/>
            <person name="Nishitani K."/>
            <person name="Ohtani M."/>
            <person name="Okamoto T."/>
            <person name="Okumura M."/>
            <person name="Phillips J."/>
            <person name="Pollak B."/>
            <person name="Reinders A."/>
            <person name="Rovekamp M."/>
            <person name="Sano R."/>
            <person name="Sawa S."/>
            <person name="Schmid M.W."/>
            <person name="Shirakawa M."/>
            <person name="Solano R."/>
            <person name="Spunde A."/>
            <person name="Suetsugu N."/>
            <person name="Sugano S."/>
            <person name="Sugiyama A."/>
            <person name="Sun R."/>
            <person name="Suzuki Y."/>
            <person name="Takenaka M."/>
            <person name="Takezawa D."/>
            <person name="Tomogane H."/>
            <person name="Tsuzuki M."/>
            <person name="Ueda T."/>
            <person name="Umeda M."/>
            <person name="Ward J.M."/>
            <person name="Watanabe Y."/>
            <person name="Yazaki K."/>
            <person name="Yokoyama R."/>
            <person name="Yoshitake Y."/>
            <person name="Yotsui I."/>
            <person name="Zachgo S."/>
            <person name="Schmutz J."/>
        </authorList>
    </citation>
    <scope>NUCLEOTIDE SEQUENCE [LARGE SCALE GENOMIC DNA]</scope>
    <source>
        <strain evidence="3">Tak-1</strain>
    </source>
</reference>
<dbReference type="Gramene" id="Mp4g09620.1">
    <property type="protein sequence ID" value="Mp4g09620.1.cds1"/>
    <property type="gene ID" value="Mp4g09620"/>
</dbReference>
<proteinExistence type="predicted"/>
<organism evidence="2 3">
    <name type="scientific">Marchantia polymorpha</name>
    <name type="common">Common liverwort</name>
    <name type="synonym">Marchantia aquatica</name>
    <dbReference type="NCBI Taxonomy" id="3197"/>
    <lineage>
        <taxon>Eukaryota</taxon>
        <taxon>Viridiplantae</taxon>
        <taxon>Streptophyta</taxon>
        <taxon>Embryophyta</taxon>
        <taxon>Marchantiophyta</taxon>
        <taxon>Marchantiopsida</taxon>
        <taxon>Marchantiidae</taxon>
        <taxon>Marchantiales</taxon>
        <taxon>Marchantiaceae</taxon>
        <taxon>Marchantia</taxon>
    </lineage>
</organism>
<sequence>MTGMTMSFHLQRDISFPGSTLPGSPVLNPLYTSPDTVTANRATASPRTHRESRARHLTVWPPKTDTPPARRRFVRVGTRYSMEVKSHLKRPSVHQCM</sequence>
<evidence type="ECO:0000256" key="1">
    <source>
        <dbReference type="SAM" id="MobiDB-lite"/>
    </source>
</evidence>
<dbReference type="EMBL" id="KZ772804">
    <property type="protein sequence ID" value="PTQ29925.1"/>
    <property type="molecule type" value="Genomic_DNA"/>
</dbReference>
<dbReference type="AlphaFoldDB" id="A0A2R6W7V2"/>
<protein>
    <submittedName>
        <fullName evidence="2">Uncharacterized protein</fullName>
    </submittedName>
</protein>
<evidence type="ECO:0000313" key="2">
    <source>
        <dbReference type="EMBL" id="PTQ29925.1"/>
    </source>
</evidence>
<dbReference type="Proteomes" id="UP000244005">
    <property type="component" value="Unassembled WGS sequence"/>
</dbReference>
<evidence type="ECO:0000313" key="3">
    <source>
        <dbReference type="Proteomes" id="UP000244005"/>
    </source>
</evidence>
<name>A0A2R6W7V2_MARPO</name>
<accession>A0A2R6W7V2</accession>
<feature type="compositionally biased region" description="Polar residues" evidence="1">
    <location>
        <begin position="30"/>
        <end position="46"/>
    </location>
</feature>
<keyword evidence="3" id="KW-1185">Reference proteome</keyword>